<sequence length="287" mass="31228">MDYAIPADRVVITVAQTGAITKKSLNPNVPEQPAEIAESALQCYNEGAAIVHIHARDPQGENTSEVAVFEDIHGRIRDKCDLIIQDSTGGGPNLTQEQRINCIKAGPDMASLNMGSLMRVAGPYKGVPFSNMPEEIDWFVEQITKQGIKPEMEVYSHSMMHEVHRIIREGRVQKPYYVNIVLGMRYQGAEPASPATLTSLVNNLPPDSIFNCTGVGSAQLPLATMAMVMGGCVRVGLEDNIYYAKGQLAESNAQLVARVVRIARELGKEPATPAEARQYLGLPAKQA</sequence>
<evidence type="ECO:0000313" key="5">
    <source>
        <dbReference type="EMBL" id="BEQ15609.1"/>
    </source>
</evidence>
<dbReference type="Proteomes" id="UP001366166">
    <property type="component" value="Chromosome"/>
</dbReference>
<dbReference type="PANTHER" id="PTHR37418">
    <property type="entry name" value="3-KETO-5-AMINOHEXANOATE CLEAVAGE ENZYME-RELATED"/>
    <property type="match status" value="1"/>
</dbReference>
<dbReference type="InterPro" id="IPR013785">
    <property type="entry name" value="Aldolase_TIM"/>
</dbReference>
<keyword evidence="2" id="KW-0808">Transferase</keyword>
<dbReference type="KEGG" id="dmp:FAK_26750"/>
<evidence type="ECO:0000256" key="1">
    <source>
        <dbReference type="ARBA" id="ARBA00001947"/>
    </source>
</evidence>
<dbReference type="GO" id="GO:0043720">
    <property type="term" value="F:3-keto-5-aminohexanoate cleavage activity"/>
    <property type="evidence" value="ECO:0007669"/>
    <property type="project" value="InterPro"/>
</dbReference>
<dbReference type="RefSeq" id="WP_338600241.1">
    <property type="nucleotide sequence ID" value="NZ_AP028679.1"/>
</dbReference>
<evidence type="ECO:0000313" key="6">
    <source>
        <dbReference type="Proteomes" id="UP001366166"/>
    </source>
</evidence>
<keyword evidence="6" id="KW-1185">Reference proteome</keyword>
<comment type="cofactor">
    <cofactor evidence="1">
        <name>Zn(2+)</name>
        <dbReference type="ChEBI" id="CHEBI:29105"/>
    </cofactor>
</comment>
<name>A0AAU9ER56_9BACT</name>
<protein>
    <submittedName>
        <fullName evidence="5">3-keto-5-aminohexanoate cleavage protein</fullName>
    </submittedName>
</protein>
<proteinExistence type="predicted"/>
<organism evidence="5 6">
    <name type="scientific">Desulfoferula mesophila</name>
    <dbReference type="NCBI Taxonomy" id="3058419"/>
    <lineage>
        <taxon>Bacteria</taxon>
        <taxon>Pseudomonadati</taxon>
        <taxon>Thermodesulfobacteriota</taxon>
        <taxon>Desulfarculia</taxon>
        <taxon>Desulfarculales</taxon>
        <taxon>Desulfarculaceae</taxon>
        <taxon>Desulfoferula</taxon>
    </lineage>
</organism>
<keyword evidence="3" id="KW-0479">Metal-binding</keyword>
<dbReference type="InterPro" id="IPR008567">
    <property type="entry name" value="BKACE"/>
</dbReference>
<dbReference type="Gene3D" id="3.20.20.70">
    <property type="entry name" value="Aldolase class I"/>
    <property type="match status" value="1"/>
</dbReference>
<dbReference type="PANTHER" id="PTHR37418:SF2">
    <property type="entry name" value="3-KETO-5-AMINOHEXANOATE CLEAVAGE ENZYME"/>
    <property type="match status" value="1"/>
</dbReference>
<keyword evidence="4" id="KW-0862">Zinc</keyword>
<evidence type="ECO:0000256" key="3">
    <source>
        <dbReference type="ARBA" id="ARBA00022723"/>
    </source>
</evidence>
<accession>A0AAU9ER56</accession>
<dbReference type="GO" id="GO:0046872">
    <property type="term" value="F:metal ion binding"/>
    <property type="evidence" value="ECO:0007669"/>
    <property type="project" value="UniProtKB-KW"/>
</dbReference>
<dbReference type="AlphaFoldDB" id="A0AAU9ER56"/>
<dbReference type="EMBL" id="AP028679">
    <property type="protein sequence ID" value="BEQ15609.1"/>
    <property type="molecule type" value="Genomic_DNA"/>
</dbReference>
<dbReference type="Pfam" id="PF05853">
    <property type="entry name" value="BKACE"/>
    <property type="match status" value="1"/>
</dbReference>
<reference evidence="6" key="1">
    <citation type="journal article" date="2023" name="Arch. Microbiol.">
        <title>Desulfoferula mesophilus gen. nov. sp. nov., a mesophilic sulfate-reducing bacterium isolated from a brackish lake sediment.</title>
        <authorList>
            <person name="Watanabe T."/>
            <person name="Yabe T."/>
            <person name="Tsuji J.M."/>
            <person name="Fukui M."/>
        </authorList>
    </citation>
    <scope>NUCLEOTIDE SEQUENCE [LARGE SCALE GENOMIC DNA]</scope>
    <source>
        <strain evidence="6">12FAK</strain>
    </source>
</reference>
<evidence type="ECO:0000256" key="4">
    <source>
        <dbReference type="ARBA" id="ARBA00022833"/>
    </source>
</evidence>
<evidence type="ECO:0000256" key="2">
    <source>
        <dbReference type="ARBA" id="ARBA00022679"/>
    </source>
</evidence>
<gene>
    <name evidence="5" type="ORF">FAK_26750</name>
</gene>